<evidence type="ECO:0000313" key="2">
    <source>
        <dbReference type="Proteomes" id="UP001058687"/>
    </source>
</evidence>
<evidence type="ECO:0000313" key="1">
    <source>
        <dbReference type="EMBL" id="UTZ29891.1"/>
    </source>
</evidence>
<dbReference type="AlphaFoldDB" id="A0AAE9N5K3"/>
<accession>A0AAE9N5K3</accession>
<reference evidence="1" key="1">
    <citation type="submission" date="2020-03" db="EMBL/GenBank/DDBJ databases">
        <title>Five strains of Vibrio campbellii isolated from Mariana Trench.</title>
        <authorList>
            <person name="Liang J."/>
            <person name="Zhang X.-H."/>
        </authorList>
    </citation>
    <scope>NUCLEOTIDE SEQUENCE</scope>
    <source>
        <strain evidence="1">LJC014</strain>
        <plasmid evidence="1">unnamed1</plasmid>
    </source>
</reference>
<protein>
    <submittedName>
        <fullName evidence="1">Uncharacterized protein</fullName>
    </submittedName>
</protein>
<proteinExistence type="predicted"/>
<dbReference type="Proteomes" id="UP001058687">
    <property type="component" value="Plasmid unnamed1"/>
</dbReference>
<name>A0AAE9N5K3_9VIBR</name>
<dbReference type="RefSeq" id="WP_255944436.1">
    <property type="nucleotide sequence ID" value="NZ_CP050469.1"/>
</dbReference>
<geneLocation type="plasmid" evidence="1 2">
    <name>unnamed1</name>
</geneLocation>
<sequence length="369" mass="41923">MNTISKAKSLSRSLLYRVAWESQCKPLLHLNSIKTGLGTERTLDKLFGSFDNEEYAQKFVELYDGYYMQSLLAGNRTIKVFQLSEEKFETIQNAYAGATPTEGVDTEFFPYYIDEERADELGRDTKLTKVMQVYEKTYFFFSTNRSITEKNDLNANVYGDNPEIVEFLKKFSKVTAFTEQSRQYIDIVCLNAKDNTIELRLDTSSAVAAKDISLLFRSVQEAFIDLLPERLDFAVFVDSRNFFPLVKGLCASEACRVVELSFTTDDGYIHHERDRNGSRGGDVRTGEFHKGGVEKCEINPYRISARWKGSFTAELEYEYEMSLNASVRELSETGGGHLSHAIVSMCPCEKDLDALLDILKTPNELSETA</sequence>
<organism evidence="1 2">
    <name type="scientific">Vibrio campbellii</name>
    <dbReference type="NCBI Taxonomy" id="680"/>
    <lineage>
        <taxon>Bacteria</taxon>
        <taxon>Pseudomonadati</taxon>
        <taxon>Pseudomonadota</taxon>
        <taxon>Gammaproteobacteria</taxon>
        <taxon>Vibrionales</taxon>
        <taxon>Vibrionaceae</taxon>
        <taxon>Vibrio</taxon>
    </lineage>
</organism>
<dbReference type="EMBL" id="CP050469">
    <property type="protein sequence ID" value="UTZ29891.1"/>
    <property type="molecule type" value="Genomic_DNA"/>
</dbReference>
<gene>
    <name evidence="1" type="ORF">HB761_24860</name>
</gene>
<keyword evidence="1" id="KW-0614">Plasmid</keyword>